<dbReference type="GO" id="GO:0016616">
    <property type="term" value="F:oxidoreductase activity, acting on the CH-OH group of donors, NAD or NADP as acceptor"/>
    <property type="evidence" value="ECO:0007669"/>
    <property type="project" value="UniProtKB-ARBA"/>
</dbReference>
<evidence type="ECO:0000256" key="3">
    <source>
        <dbReference type="ARBA" id="ARBA00023002"/>
    </source>
</evidence>
<comment type="similarity">
    <text evidence="1">Belongs to the aldo/keto reductase family.</text>
</comment>
<keyword evidence="2" id="KW-0521">NADP</keyword>
<sequence>MDSVTLRNGVKMPLLGFGVLRMKDPAACIRCVREAFESGYRMFDTAASYGNEEAVGQALRELIEEGKAKREDLFIITKLCIDDAGEEAAGKAFEESCRRLQTDYIDLYLIHQPYSDYYGAWRTMERLYREGRVRAVGVSNFSPERLTDLCLNSRIPPMVNQVELHPFYHQDGALRVMGELGVQPQAWAPLCEGLKKIFSNKVLEKIGGKHGKTAAQTALRWNVDRGVSVVTRSSVPAHMQEDYDIWDFTLSEAERQLIDQLDLGYSEILDYGNPCIARMFLKKR</sequence>
<comment type="caution">
    <text evidence="8">The sequence shown here is derived from an EMBL/GenBank/DDBJ whole genome shotgun (WGS) entry which is preliminary data.</text>
</comment>
<protein>
    <submittedName>
        <fullName evidence="8">Aldo/keto reductase</fullName>
    </submittedName>
</protein>
<gene>
    <name evidence="8" type="ORF">K8V82_02780</name>
</gene>
<reference evidence="8" key="1">
    <citation type="journal article" date="2021" name="PeerJ">
        <title>Extensive microbial diversity within the chicken gut microbiome revealed by metagenomics and culture.</title>
        <authorList>
            <person name="Gilroy R."/>
            <person name="Ravi A."/>
            <person name="Getino M."/>
            <person name="Pursley I."/>
            <person name="Horton D.L."/>
            <person name="Alikhan N.F."/>
            <person name="Baker D."/>
            <person name="Gharbi K."/>
            <person name="Hall N."/>
            <person name="Watson M."/>
            <person name="Adriaenssens E.M."/>
            <person name="Foster-Nyarko E."/>
            <person name="Jarju S."/>
            <person name="Secka A."/>
            <person name="Antonio M."/>
            <person name="Oren A."/>
            <person name="Chaudhuri R.R."/>
            <person name="La Ragione R."/>
            <person name="Hildebrand F."/>
            <person name="Pallen M.J."/>
        </authorList>
    </citation>
    <scope>NUCLEOTIDE SEQUENCE</scope>
    <source>
        <strain evidence="8">ChiSjej5B23-16112</strain>
    </source>
</reference>
<dbReference type="PANTHER" id="PTHR43827">
    <property type="entry name" value="2,5-DIKETO-D-GLUCONIC ACID REDUCTASE"/>
    <property type="match status" value="1"/>
</dbReference>
<feature type="binding site" evidence="5">
    <location>
        <position position="111"/>
    </location>
    <ligand>
        <name>substrate</name>
    </ligand>
</feature>
<evidence type="ECO:0000313" key="9">
    <source>
        <dbReference type="Proteomes" id="UP000769156"/>
    </source>
</evidence>
<evidence type="ECO:0000259" key="7">
    <source>
        <dbReference type="Pfam" id="PF00248"/>
    </source>
</evidence>
<dbReference type="InterPro" id="IPR020471">
    <property type="entry name" value="AKR"/>
</dbReference>
<evidence type="ECO:0000256" key="1">
    <source>
        <dbReference type="ARBA" id="ARBA00007905"/>
    </source>
</evidence>
<dbReference type="AlphaFoldDB" id="A0A921I1B3"/>
<dbReference type="Gene3D" id="3.20.20.100">
    <property type="entry name" value="NADP-dependent oxidoreductase domain"/>
    <property type="match status" value="1"/>
</dbReference>
<reference evidence="8" key="2">
    <citation type="submission" date="2021-09" db="EMBL/GenBank/DDBJ databases">
        <authorList>
            <person name="Gilroy R."/>
        </authorList>
    </citation>
    <scope>NUCLEOTIDE SEQUENCE</scope>
    <source>
        <strain evidence="8">ChiSjej5B23-16112</strain>
    </source>
</reference>
<dbReference type="PROSITE" id="PS00062">
    <property type="entry name" value="ALDOKETO_REDUCTASE_2"/>
    <property type="match status" value="1"/>
</dbReference>
<dbReference type="Pfam" id="PF00248">
    <property type="entry name" value="Aldo_ket_red"/>
    <property type="match status" value="1"/>
</dbReference>
<feature type="site" description="Lowers pKa of active site Tyr" evidence="6">
    <location>
        <position position="78"/>
    </location>
</feature>
<evidence type="ECO:0000313" key="8">
    <source>
        <dbReference type="EMBL" id="HJF93696.1"/>
    </source>
</evidence>
<keyword evidence="3" id="KW-0560">Oxidoreductase</keyword>
<evidence type="ECO:0000256" key="5">
    <source>
        <dbReference type="PIRSR" id="PIRSR000097-2"/>
    </source>
</evidence>
<feature type="active site" description="Proton donor" evidence="4">
    <location>
        <position position="49"/>
    </location>
</feature>
<accession>A0A921I1B3</accession>
<dbReference type="InterPro" id="IPR018170">
    <property type="entry name" value="Aldo/ket_reductase_CS"/>
</dbReference>
<name>A0A921I1B3_9FIRM</name>
<dbReference type="InterPro" id="IPR036812">
    <property type="entry name" value="NAD(P)_OxRdtase_dom_sf"/>
</dbReference>
<dbReference type="CDD" id="cd19133">
    <property type="entry name" value="AKR_AKR5F1"/>
    <property type="match status" value="1"/>
</dbReference>
<feature type="domain" description="NADP-dependent oxidoreductase" evidence="7">
    <location>
        <begin position="24"/>
        <end position="262"/>
    </location>
</feature>
<dbReference type="PANTHER" id="PTHR43827:SF3">
    <property type="entry name" value="NADP-DEPENDENT OXIDOREDUCTASE DOMAIN-CONTAINING PROTEIN"/>
    <property type="match status" value="1"/>
</dbReference>
<evidence type="ECO:0000256" key="6">
    <source>
        <dbReference type="PIRSR" id="PIRSR000097-3"/>
    </source>
</evidence>
<dbReference type="EMBL" id="DYVY01000048">
    <property type="protein sequence ID" value="HJF93696.1"/>
    <property type="molecule type" value="Genomic_DNA"/>
</dbReference>
<dbReference type="InterPro" id="IPR023210">
    <property type="entry name" value="NADP_OxRdtase_dom"/>
</dbReference>
<organism evidence="8 9">
    <name type="scientific">Lachnoclostridium phocaeense</name>
    <dbReference type="NCBI Taxonomy" id="1871021"/>
    <lineage>
        <taxon>Bacteria</taxon>
        <taxon>Bacillati</taxon>
        <taxon>Bacillota</taxon>
        <taxon>Clostridia</taxon>
        <taxon>Lachnospirales</taxon>
        <taxon>Lachnospiraceae</taxon>
    </lineage>
</organism>
<dbReference type="Proteomes" id="UP000769156">
    <property type="component" value="Unassembled WGS sequence"/>
</dbReference>
<dbReference type="PIRSF" id="PIRSF000097">
    <property type="entry name" value="AKR"/>
    <property type="match status" value="1"/>
</dbReference>
<dbReference type="PRINTS" id="PR00069">
    <property type="entry name" value="ALDKETRDTASE"/>
</dbReference>
<evidence type="ECO:0000256" key="4">
    <source>
        <dbReference type="PIRSR" id="PIRSR000097-1"/>
    </source>
</evidence>
<dbReference type="FunFam" id="3.20.20.100:FF:000002">
    <property type="entry name" value="2,5-diketo-D-gluconic acid reductase A"/>
    <property type="match status" value="1"/>
</dbReference>
<dbReference type="SUPFAM" id="SSF51430">
    <property type="entry name" value="NAD(P)-linked oxidoreductase"/>
    <property type="match status" value="1"/>
</dbReference>
<proteinExistence type="inferred from homology"/>
<evidence type="ECO:0000256" key="2">
    <source>
        <dbReference type="ARBA" id="ARBA00022857"/>
    </source>
</evidence>